<feature type="compositionally biased region" description="Polar residues" evidence="1">
    <location>
        <begin position="61"/>
        <end position="71"/>
    </location>
</feature>
<evidence type="ECO:0000256" key="1">
    <source>
        <dbReference type="SAM" id="MobiDB-lite"/>
    </source>
</evidence>
<feature type="region of interest" description="Disordered" evidence="1">
    <location>
        <begin position="125"/>
        <end position="170"/>
    </location>
</feature>
<dbReference type="EMBL" id="BLLF01002440">
    <property type="protein sequence ID" value="GFH24090.1"/>
    <property type="molecule type" value="Genomic_DNA"/>
</dbReference>
<organism evidence="2 3">
    <name type="scientific">Haematococcus lacustris</name>
    <name type="common">Green alga</name>
    <name type="synonym">Haematococcus pluvialis</name>
    <dbReference type="NCBI Taxonomy" id="44745"/>
    <lineage>
        <taxon>Eukaryota</taxon>
        <taxon>Viridiplantae</taxon>
        <taxon>Chlorophyta</taxon>
        <taxon>core chlorophytes</taxon>
        <taxon>Chlorophyceae</taxon>
        <taxon>CS clade</taxon>
        <taxon>Chlamydomonadales</taxon>
        <taxon>Haematococcaceae</taxon>
        <taxon>Haematococcus</taxon>
    </lineage>
</organism>
<evidence type="ECO:0000313" key="2">
    <source>
        <dbReference type="EMBL" id="GFH24090.1"/>
    </source>
</evidence>
<evidence type="ECO:0000313" key="3">
    <source>
        <dbReference type="Proteomes" id="UP000485058"/>
    </source>
</evidence>
<keyword evidence="3" id="KW-1185">Reference proteome</keyword>
<sequence>MIGAVPRAHDAFLSNLIKYTKPLRAIVLYLEVSLRLAVHLRVGQPVTIEAHHRACHHRASGDSQEQPGSARSSSTPSPGGCPGGWPGGSPRAPLQLRVHPMQVSRRNHEESRSVAFCRAIQRGGAAKVGQEDASSQDFSWRQLEHDSVAWPSDGKHGGNGVEQHPTRSQQ</sequence>
<protein>
    <submittedName>
        <fullName evidence="2">Uncharacterized protein</fullName>
    </submittedName>
</protein>
<dbReference type="AlphaFoldDB" id="A0A699ZSE7"/>
<proteinExistence type="predicted"/>
<dbReference type="Proteomes" id="UP000485058">
    <property type="component" value="Unassembled WGS sequence"/>
</dbReference>
<comment type="caution">
    <text evidence="2">The sequence shown here is derived from an EMBL/GenBank/DDBJ whole genome shotgun (WGS) entry which is preliminary data.</text>
</comment>
<gene>
    <name evidence="2" type="ORF">HaLaN_21815</name>
</gene>
<reference evidence="2 3" key="1">
    <citation type="submission" date="2020-02" db="EMBL/GenBank/DDBJ databases">
        <title>Draft genome sequence of Haematococcus lacustris strain NIES-144.</title>
        <authorList>
            <person name="Morimoto D."/>
            <person name="Nakagawa S."/>
            <person name="Yoshida T."/>
            <person name="Sawayama S."/>
        </authorList>
    </citation>
    <scope>NUCLEOTIDE SEQUENCE [LARGE SCALE GENOMIC DNA]</scope>
    <source>
        <strain evidence="2 3">NIES-144</strain>
    </source>
</reference>
<accession>A0A699ZSE7</accession>
<feature type="region of interest" description="Disordered" evidence="1">
    <location>
        <begin position="53"/>
        <end position="112"/>
    </location>
</feature>
<name>A0A699ZSE7_HAELA</name>